<organism evidence="2 3">
    <name type="scientific">Mesorhabditis belari</name>
    <dbReference type="NCBI Taxonomy" id="2138241"/>
    <lineage>
        <taxon>Eukaryota</taxon>
        <taxon>Metazoa</taxon>
        <taxon>Ecdysozoa</taxon>
        <taxon>Nematoda</taxon>
        <taxon>Chromadorea</taxon>
        <taxon>Rhabditida</taxon>
        <taxon>Rhabditina</taxon>
        <taxon>Rhabditomorpha</taxon>
        <taxon>Rhabditoidea</taxon>
        <taxon>Rhabditidae</taxon>
        <taxon>Mesorhabditinae</taxon>
        <taxon>Mesorhabditis</taxon>
    </lineage>
</organism>
<evidence type="ECO:0000313" key="2">
    <source>
        <dbReference type="Proteomes" id="UP000887575"/>
    </source>
</evidence>
<feature type="chain" id="PRO_5042013259" evidence="1">
    <location>
        <begin position="21"/>
        <end position="102"/>
    </location>
</feature>
<name>A0AAF3FPW3_9BILA</name>
<keyword evidence="1" id="KW-0732">Signal</keyword>
<evidence type="ECO:0000256" key="1">
    <source>
        <dbReference type="SAM" id="SignalP"/>
    </source>
</evidence>
<dbReference type="WBParaSite" id="MBELARI_LOCUS9262">
    <property type="protein sequence ID" value="MBELARI_LOCUS9262"/>
    <property type="gene ID" value="MBELARI_LOCUS9262"/>
</dbReference>
<evidence type="ECO:0000313" key="3">
    <source>
        <dbReference type="WBParaSite" id="MBELARI_LOCUS9262"/>
    </source>
</evidence>
<reference evidence="3" key="1">
    <citation type="submission" date="2024-02" db="UniProtKB">
        <authorList>
            <consortium name="WormBaseParasite"/>
        </authorList>
    </citation>
    <scope>IDENTIFICATION</scope>
</reference>
<proteinExistence type="predicted"/>
<accession>A0AAF3FPW3</accession>
<keyword evidence="2" id="KW-1185">Reference proteome</keyword>
<dbReference type="AlphaFoldDB" id="A0AAF3FPW3"/>
<dbReference type="Proteomes" id="UP000887575">
    <property type="component" value="Unassembled WGS sequence"/>
</dbReference>
<feature type="signal peptide" evidence="1">
    <location>
        <begin position="1"/>
        <end position="20"/>
    </location>
</feature>
<sequence length="102" mass="11157">MLRRVLVALMLSVFLDLVLSQCTEKYTPWLLRGTCTDTCGGYGQQKMVRLCATGCTCTGDLVQYVQCGDTLCAFPRATCNTISSMKKVLVGATWVCGFQKGQ</sequence>
<protein>
    <submittedName>
        <fullName evidence="3">Uncharacterized protein</fullName>
    </submittedName>
</protein>